<keyword evidence="3" id="KW-0433">Leucine-rich repeat</keyword>
<dbReference type="OrthoDB" id="537968at2759"/>
<dbReference type="Proteomes" id="UP000247498">
    <property type="component" value="Unassembled WGS sequence"/>
</dbReference>
<evidence type="ECO:0000256" key="2">
    <source>
        <dbReference type="ARBA" id="ARBA00022468"/>
    </source>
</evidence>
<dbReference type="Gene3D" id="3.80.10.10">
    <property type="entry name" value="Ribonuclease Inhibitor"/>
    <property type="match status" value="2"/>
</dbReference>
<feature type="region of interest" description="Disordered" evidence="6">
    <location>
        <begin position="1739"/>
        <end position="1777"/>
    </location>
</feature>
<dbReference type="GO" id="GO:0005930">
    <property type="term" value="C:axoneme"/>
    <property type="evidence" value="ECO:0007669"/>
    <property type="project" value="UniProtKB-SubCell"/>
</dbReference>
<evidence type="ECO:0000256" key="5">
    <source>
        <dbReference type="SAM" id="Coils"/>
    </source>
</evidence>
<evidence type="ECO:0000313" key="8">
    <source>
        <dbReference type="Proteomes" id="UP000247498"/>
    </source>
</evidence>
<feature type="compositionally biased region" description="Gly residues" evidence="6">
    <location>
        <begin position="149"/>
        <end position="162"/>
    </location>
</feature>
<feature type="region of interest" description="Disordered" evidence="6">
    <location>
        <begin position="1409"/>
        <end position="1433"/>
    </location>
</feature>
<dbReference type="Pfam" id="PF13516">
    <property type="entry name" value="LRR_6"/>
    <property type="match status" value="3"/>
</dbReference>
<dbReference type="GO" id="GO:0048471">
    <property type="term" value="C:perinuclear region of cytoplasm"/>
    <property type="evidence" value="ECO:0007669"/>
    <property type="project" value="TreeGrafter"/>
</dbReference>
<keyword evidence="5" id="KW-0175">Coiled coil</keyword>
<dbReference type="SMART" id="SM00368">
    <property type="entry name" value="LRR_RI"/>
    <property type="match status" value="8"/>
</dbReference>
<evidence type="ECO:0000256" key="4">
    <source>
        <dbReference type="ARBA" id="ARBA00022737"/>
    </source>
</evidence>
<evidence type="ECO:0000256" key="1">
    <source>
        <dbReference type="ARBA" id="ARBA00004430"/>
    </source>
</evidence>
<feature type="compositionally biased region" description="Gly residues" evidence="6">
    <location>
        <begin position="1806"/>
        <end position="1820"/>
    </location>
</feature>
<comment type="subcellular location">
    <subcellularLocation>
        <location evidence="1">Cytoplasm</location>
        <location evidence="1">Cytoskeleton</location>
        <location evidence="1">Cilium axoneme</location>
    </subcellularLocation>
</comment>
<feature type="compositionally biased region" description="Gly residues" evidence="6">
    <location>
        <begin position="1246"/>
        <end position="1267"/>
    </location>
</feature>
<dbReference type="InParanoid" id="A0A2V0P728"/>
<feature type="compositionally biased region" description="Gly residues" evidence="6">
    <location>
        <begin position="764"/>
        <end position="786"/>
    </location>
</feature>
<organism evidence="7 8">
    <name type="scientific">Raphidocelis subcapitata</name>
    <dbReference type="NCBI Taxonomy" id="307507"/>
    <lineage>
        <taxon>Eukaryota</taxon>
        <taxon>Viridiplantae</taxon>
        <taxon>Chlorophyta</taxon>
        <taxon>core chlorophytes</taxon>
        <taxon>Chlorophyceae</taxon>
        <taxon>CS clade</taxon>
        <taxon>Sphaeropleales</taxon>
        <taxon>Selenastraceae</taxon>
        <taxon>Raphidocelis</taxon>
    </lineage>
</organism>
<dbReference type="InterPro" id="IPR027038">
    <property type="entry name" value="RanGap"/>
</dbReference>
<dbReference type="InterPro" id="IPR032675">
    <property type="entry name" value="LRR_dom_sf"/>
</dbReference>
<dbReference type="EMBL" id="BDRX01000063">
    <property type="protein sequence ID" value="GBF95369.1"/>
    <property type="molecule type" value="Genomic_DNA"/>
</dbReference>
<dbReference type="GO" id="GO:0005096">
    <property type="term" value="F:GTPase activator activity"/>
    <property type="evidence" value="ECO:0007669"/>
    <property type="project" value="InterPro"/>
</dbReference>
<feature type="region of interest" description="Disordered" evidence="6">
    <location>
        <begin position="1806"/>
        <end position="1904"/>
    </location>
</feature>
<dbReference type="PANTHER" id="PTHR24113">
    <property type="entry name" value="RAN GTPASE-ACTIVATING PROTEIN 1"/>
    <property type="match status" value="1"/>
</dbReference>
<feature type="region of interest" description="Disordered" evidence="6">
    <location>
        <begin position="828"/>
        <end position="869"/>
    </location>
</feature>
<feature type="region of interest" description="Disordered" evidence="6">
    <location>
        <begin position="119"/>
        <end position="193"/>
    </location>
</feature>
<feature type="compositionally biased region" description="Gly residues" evidence="6">
    <location>
        <begin position="447"/>
        <end position="490"/>
    </location>
</feature>
<feature type="region of interest" description="Disordered" evidence="6">
    <location>
        <begin position="763"/>
        <end position="806"/>
    </location>
</feature>
<dbReference type="PANTHER" id="PTHR24113:SF12">
    <property type="entry name" value="RAN GTPASE-ACTIVATING PROTEIN 1"/>
    <property type="match status" value="1"/>
</dbReference>
<feature type="region of interest" description="Disordered" evidence="6">
    <location>
        <begin position="1241"/>
        <end position="1271"/>
    </location>
</feature>
<feature type="compositionally biased region" description="Gly residues" evidence="6">
    <location>
        <begin position="59"/>
        <end position="82"/>
    </location>
</feature>
<feature type="compositionally biased region" description="Gly residues" evidence="6">
    <location>
        <begin position="174"/>
        <end position="186"/>
    </location>
</feature>
<feature type="region of interest" description="Disordered" evidence="6">
    <location>
        <begin position="1347"/>
        <end position="1367"/>
    </location>
</feature>
<reference evidence="7 8" key="1">
    <citation type="journal article" date="2018" name="Sci. Rep.">
        <title>Raphidocelis subcapitata (=Pseudokirchneriella subcapitata) provides an insight into genome evolution and environmental adaptations in the Sphaeropleales.</title>
        <authorList>
            <person name="Suzuki S."/>
            <person name="Yamaguchi H."/>
            <person name="Nakajima N."/>
            <person name="Kawachi M."/>
        </authorList>
    </citation>
    <scope>NUCLEOTIDE SEQUENCE [LARGE SCALE GENOMIC DNA]</scope>
    <source>
        <strain evidence="7 8">NIES-35</strain>
    </source>
</reference>
<feature type="region of interest" description="Disordered" evidence="6">
    <location>
        <begin position="1"/>
        <end position="89"/>
    </location>
</feature>
<feature type="compositionally biased region" description="Low complexity" evidence="6">
    <location>
        <begin position="843"/>
        <end position="864"/>
    </location>
</feature>
<dbReference type="STRING" id="307507.A0A2V0P728"/>
<accession>A0A2V0P728</accession>
<evidence type="ECO:0008006" key="9">
    <source>
        <dbReference type="Google" id="ProtNLM"/>
    </source>
</evidence>
<feature type="compositionally biased region" description="Low complexity" evidence="6">
    <location>
        <begin position="787"/>
        <end position="797"/>
    </location>
</feature>
<feature type="compositionally biased region" description="Low complexity" evidence="6">
    <location>
        <begin position="1837"/>
        <end position="1882"/>
    </location>
</feature>
<dbReference type="SUPFAM" id="SSF52047">
    <property type="entry name" value="RNI-like"/>
    <property type="match status" value="1"/>
</dbReference>
<feature type="compositionally biased region" description="Gly residues" evidence="6">
    <location>
        <begin position="565"/>
        <end position="574"/>
    </location>
</feature>
<evidence type="ECO:0000256" key="6">
    <source>
        <dbReference type="SAM" id="MobiDB-lite"/>
    </source>
</evidence>
<dbReference type="GO" id="GO:0005829">
    <property type="term" value="C:cytosol"/>
    <property type="evidence" value="ECO:0007669"/>
    <property type="project" value="TreeGrafter"/>
</dbReference>
<gene>
    <name evidence="7" type="ORF">Rsub_07797</name>
</gene>
<proteinExistence type="predicted"/>
<keyword evidence="8" id="KW-1185">Reference proteome</keyword>
<feature type="compositionally biased region" description="Gly residues" evidence="6">
    <location>
        <begin position="1756"/>
        <end position="1774"/>
    </location>
</feature>
<feature type="compositionally biased region" description="Low complexity" evidence="6">
    <location>
        <begin position="538"/>
        <end position="547"/>
    </location>
</feature>
<feature type="compositionally biased region" description="Low complexity" evidence="6">
    <location>
        <begin position="1890"/>
        <end position="1902"/>
    </location>
</feature>
<feature type="compositionally biased region" description="Low complexity" evidence="6">
    <location>
        <begin position="18"/>
        <end position="29"/>
    </location>
</feature>
<feature type="compositionally biased region" description="Gly residues" evidence="6">
    <location>
        <begin position="548"/>
        <end position="557"/>
    </location>
</feature>
<feature type="region of interest" description="Disordered" evidence="6">
    <location>
        <begin position="276"/>
        <end position="303"/>
    </location>
</feature>
<name>A0A2V0P728_9CHLO</name>
<feature type="compositionally biased region" description="Pro residues" evidence="6">
    <location>
        <begin position="1411"/>
        <end position="1425"/>
    </location>
</feature>
<sequence length="1977" mass="194103">MAKGPEAPEAAGHGRSQALGAADARSDAGSGHRRRRRRSGPSNDSVRTAPDALPPGTPCAGGGGGGGGGSGGGGGGGGGGGQPAPADAGAPALAAFGLGANGVQRALLELHAPGAPFHGAARAEAAAQRRRRRRQGQLRQREKELDRGQGSGSGEDSGGSRGCSGDSSGDEASGDGGGGGGGGGGEEAVSLRAERRRAAAAAAAAARAEAHAAAAEERVHARLLALPGVPCVAANGELFMLRSEMVREIILRRHFEGLGVELEEYAAAASALSRTSTGPASELGAPTARQQPSHAGAGGSRSLRPTCSAALGSSYSLLSRAASGHGSLQPSRPSGIGAAQQRGAGPGPAAGAGADSGPATTPSRARASAVGFKPQGAGGGGGGPRRSAIGRALDAGAAAGDGGASAAAQAAADEEVLRRVEDTEARVEQLRAALERRAAEARAAKLGGGAASKAGGGGGGGEAQQAGGGAAFGAGWQRGGAAGPSGGGGRARARAERRAAARAALGFGGWPTDGALSDGGGGGGSGRRRSEHDEDLLLLEGFGDSPAGTGGGAGGAAGSAAGTVSDGGGGGRGGASWAAGPIAGRHWERAARFVRANVANWQAHRRAAERFKDAPRALGWSDVIRLGDVYVKASPGGGGAVYIAKCAELGLRPVSQVLQQLPGPSASLARCSLGGPAAAALGAALAANTCLGALDLRDNGMDAAALSDVLTGLCTATGARLTPRTRQRQLDLAQESFGLIAKRALLDACICMHAPGALPLAGAGASGGGARGSAPGGSGGGGGGSAGPASPSRPSRPVTFAGGSPAGSAAAEEAAAAEAVAKAAAAAAADQEAPLPSVRRRPGAPATSKAGAASASAAVSRSGSMRGHAPRPSIFSCLSDLDLSDNPLGLAGAKLIADLLRPERTPWQFLERLSLSRCGLTEAGGCEIAGALRAGNVRLRALALARNGLGNASACLFGEVLESGHTLRELDLGWNQIRAAGARGLARGLSANASLSRLVLAWNGLGDAGGGAVGEALGLNLGLRWLDLSHCRLGEEACLLISRGLKANSGLETLLLDGNPVGEGGARHLVSALGSNEALQHLGLAGCNLSASAADAESAGRGFDPAAPEGRYRFDLSAPAQRAAAAALCELDAAAAADLMRGISLDGKPIASCKKAGWPSSLPARGALEFEFTLRKAARPLVAMDARKFAALRRQFTSPALSDRERLGLVHAVADLLSSFGAGPERAAAAALLYTRATAAERPTADGGGPGVSGSGGGSGADGGGAGQTPADAWAEGVAAIEAALGPRDATAWRQALGWAAGQPWSAPTGHYELDLSRPIHRAVAARLKDAALAGPEGPCWINLLHDDPPSEPRRVPSGHGPPDDMRAAMPSRGALSLDFLSLSAPPEGAVPLSDEAFARLLRDKVGIAFEPPPAPGEPPPPRPAPDAGTADAQAAALRRAAAGLVVSSAQARFVARECFALSPHRVEAAVVLFPCAVDRGEAYWTVHYALSGLEQSLLAARLGPSALFNPRRPSAHWVLDARAPGHADVARRLVAAAAASGELPNIWNLRLRGVRRAANENANLWGGLTADSPTPHLEFDYAGADAWDAAGLAPAAVAGMRAGDRLEARARQAARLESVRARQLHPYFPAAARHAWPGRREWECHAALVAPQADKAPWLAAWDRQIRSLLRLELSARAAAGDPGGTPLGDAFAAASDGGDELAPVAFEQLLRSWGYARGEVQALLRGAAAVLNPPEPAAAAAGGGGDAAGARADSGGGQQSSRGGGSSGGGGAQAEAAAGSGAARFRGGWGAAAAAVLGPSAGGAGTGGEGGGGAGGGDSSTAERGPSAGGQREGSSAARQRSPPKAAAQQPAAPAGRQPSAGASRAAAAAAAAARLASSSGDGGGGAATAAPSRPASSGANVPSQLALQIEASAPRGLTLPEFLALVMPDPPKATTAARAREVAAGAVAALLAGGGGGGGGGGAGGGAGAEARGG</sequence>
<feature type="region of interest" description="Disordered" evidence="6">
    <location>
        <begin position="322"/>
        <end position="388"/>
    </location>
</feature>
<evidence type="ECO:0000313" key="7">
    <source>
        <dbReference type="EMBL" id="GBF95369.1"/>
    </source>
</evidence>
<evidence type="ECO:0000256" key="3">
    <source>
        <dbReference type="ARBA" id="ARBA00022614"/>
    </source>
</evidence>
<keyword evidence="2" id="KW-0343">GTPase activation</keyword>
<dbReference type="GO" id="GO:0006913">
    <property type="term" value="P:nucleocytoplasmic transport"/>
    <property type="evidence" value="ECO:0007669"/>
    <property type="project" value="TreeGrafter"/>
</dbReference>
<feature type="region of interest" description="Disordered" evidence="6">
    <location>
        <begin position="447"/>
        <end position="574"/>
    </location>
</feature>
<feature type="compositionally biased region" description="Gly residues" evidence="6">
    <location>
        <begin position="506"/>
        <end position="525"/>
    </location>
</feature>
<protein>
    <recommendedName>
        <fullName evidence="9">Flagellar associated protein</fullName>
    </recommendedName>
</protein>
<dbReference type="GO" id="GO:0031267">
    <property type="term" value="F:small GTPase binding"/>
    <property type="evidence" value="ECO:0007669"/>
    <property type="project" value="TreeGrafter"/>
</dbReference>
<dbReference type="GO" id="GO:0005634">
    <property type="term" value="C:nucleus"/>
    <property type="evidence" value="ECO:0007669"/>
    <property type="project" value="TreeGrafter"/>
</dbReference>
<feature type="coiled-coil region" evidence="5">
    <location>
        <begin position="413"/>
        <end position="444"/>
    </location>
</feature>
<dbReference type="InterPro" id="IPR001611">
    <property type="entry name" value="Leu-rich_rpt"/>
</dbReference>
<keyword evidence="4" id="KW-0677">Repeat</keyword>
<comment type="caution">
    <text evidence="7">The sequence shown here is derived from an EMBL/GenBank/DDBJ whole genome shotgun (WGS) entry which is preliminary data.</text>
</comment>
<feature type="region of interest" description="Disordered" evidence="6">
    <location>
        <begin position="1958"/>
        <end position="1977"/>
    </location>
</feature>